<keyword evidence="2 4" id="KW-0442">Lipid degradation</keyword>
<reference evidence="7" key="1">
    <citation type="journal article" date="2019" name="Int. J. Syst. Evol. Microbiol.">
        <title>The Global Catalogue of Microorganisms (GCM) 10K type strain sequencing project: providing services to taxonomists for standard genome sequencing and annotation.</title>
        <authorList>
            <consortium name="The Broad Institute Genomics Platform"/>
            <consortium name="The Broad Institute Genome Sequencing Center for Infectious Disease"/>
            <person name="Wu L."/>
            <person name="Ma J."/>
        </authorList>
    </citation>
    <scope>NUCLEOTIDE SEQUENCE [LARGE SCALE GENOMIC DNA]</scope>
    <source>
        <strain evidence="7">CCUG 60523</strain>
    </source>
</reference>
<dbReference type="RefSeq" id="WP_377906753.1">
    <property type="nucleotide sequence ID" value="NZ_JBHRZS010000007.1"/>
</dbReference>
<feature type="short sequence motif" description="GXSXG" evidence="4">
    <location>
        <begin position="60"/>
        <end position="64"/>
    </location>
</feature>
<evidence type="ECO:0000256" key="2">
    <source>
        <dbReference type="ARBA" id="ARBA00022963"/>
    </source>
</evidence>
<proteinExistence type="predicted"/>
<name>A0ABV8AUY6_9BACT</name>
<dbReference type="PANTHER" id="PTHR24185">
    <property type="entry name" value="CALCIUM-INDEPENDENT PHOSPHOLIPASE A2-GAMMA"/>
    <property type="match status" value="1"/>
</dbReference>
<dbReference type="InterPro" id="IPR002641">
    <property type="entry name" value="PNPLA_dom"/>
</dbReference>
<feature type="active site" description="Proton acceptor" evidence="4">
    <location>
        <position position="208"/>
    </location>
</feature>
<dbReference type="Gene3D" id="3.40.1090.10">
    <property type="entry name" value="Cytosolic phospholipase A2 catalytic domain"/>
    <property type="match status" value="1"/>
</dbReference>
<feature type="active site" description="Nucleophile" evidence="4">
    <location>
        <position position="62"/>
    </location>
</feature>
<dbReference type="Pfam" id="PF01734">
    <property type="entry name" value="Patatin"/>
    <property type="match status" value="1"/>
</dbReference>
<evidence type="ECO:0000313" key="6">
    <source>
        <dbReference type="EMBL" id="MFC3881410.1"/>
    </source>
</evidence>
<dbReference type="EMBL" id="JBHRZS010000007">
    <property type="protein sequence ID" value="MFC3881410.1"/>
    <property type="molecule type" value="Genomic_DNA"/>
</dbReference>
<dbReference type="InterPro" id="IPR016035">
    <property type="entry name" value="Acyl_Trfase/lysoPLipase"/>
</dbReference>
<evidence type="ECO:0000256" key="1">
    <source>
        <dbReference type="ARBA" id="ARBA00022801"/>
    </source>
</evidence>
<accession>A0ABV8AUY6</accession>
<protein>
    <submittedName>
        <fullName evidence="6">Patatin-like phospholipase family protein</fullName>
    </submittedName>
</protein>
<keyword evidence="1 4" id="KW-0378">Hydrolase</keyword>
<evidence type="ECO:0000256" key="3">
    <source>
        <dbReference type="ARBA" id="ARBA00023098"/>
    </source>
</evidence>
<dbReference type="SUPFAM" id="SSF52151">
    <property type="entry name" value="FabD/lysophospholipase-like"/>
    <property type="match status" value="1"/>
</dbReference>
<gene>
    <name evidence="6" type="ORF">ACFOSV_14545</name>
</gene>
<feature type="short sequence motif" description="DGA/G" evidence="4">
    <location>
        <begin position="208"/>
        <end position="210"/>
    </location>
</feature>
<organism evidence="6 7">
    <name type="scientific">Algoriphagus namhaensis</name>
    <dbReference type="NCBI Taxonomy" id="915353"/>
    <lineage>
        <taxon>Bacteria</taxon>
        <taxon>Pseudomonadati</taxon>
        <taxon>Bacteroidota</taxon>
        <taxon>Cytophagia</taxon>
        <taxon>Cytophagales</taxon>
        <taxon>Cyclobacteriaceae</taxon>
        <taxon>Algoriphagus</taxon>
    </lineage>
</organism>
<dbReference type="PANTHER" id="PTHR24185:SF1">
    <property type="entry name" value="CALCIUM-INDEPENDENT PHOSPHOLIPASE A2-GAMMA"/>
    <property type="match status" value="1"/>
</dbReference>
<keyword evidence="7" id="KW-1185">Reference proteome</keyword>
<dbReference type="Proteomes" id="UP001595805">
    <property type="component" value="Unassembled WGS sequence"/>
</dbReference>
<evidence type="ECO:0000313" key="7">
    <source>
        <dbReference type="Proteomes" id="UP001595805"/>
    </source>
</evidence>
<keyword evidence="3 4" id="KW-0443">Lipid metabolism</keyword>
<dbReference type="PROSITE" id="PS51635">
    <property type="entry name" value="PNPLA"/>
    <property type="match status" value="1"/>
</dbReference>
<evidence type="ECO:0000256" key="4">
    <source>
        <dbReference type="PROSITE-ProRule" id="PRU01161"/>
    </source>
</evidence>
<feature type="short sequence motif" description="GXGXXG" evidence="4">
    <location>
        <begin position="21"/>
        <end position="26"/>
    </location>
</feature>
<feature type="domain" description="PNPLA" evidence="5">
    <location>
        <begin position="17"/>
        <end position="222"/>
    </location>
</feature>
<sequence length="391" mass="43469">MKTFKEKLKSSGPKRILALDGGGIRGALSLGYLKHLEDLLRKQHKNNELLLSDYFDLIGGTSTGSIIASALAIGMSVDEIKQKYFELGTKIFGRKYKWYRIFEIDDLMKARYDHKALDEELQGVFGDLTLGDSHALKTGLCIVAKRADTNSVWPLLNHPDGKYFDSEHGKNGSIPIWKAVRASAAAPTYFLPQSIDVGGDMGQAAFVDGGVSMANNPALKLLMVATLSGFPFKWEMGEDKILLASVGTGMTKWKRLPKKIQKNHLLNWAAELPEMLMQDASWQNQKVLQWLSNSPTAQHIDGESGDLDGDLLGFGKGKREPLLHYLRYNVTLDVDEMNKRFKPSKPYTQKDIDSLAAMDNAKNCQALYDLGLAAGAQELDQKHFPESFKIT</sequence>
<comment type="caution">
    <text evidence="6">The sequence shown here is derived from an EMBL/GenBank/DDBJ whole genome shotgun (WGS) entry which is preliminary data.</text>
</comment>
<evidence type="ECO:0000259" key="5">
    <source>
        <dbReference type="PROSITE" id="PS51635"/>
    </source>
</evidence>